<dbReference type="EC" id="3.2.1.52" evidence="3"/>
<evidence type="ECO:0000313" key="10">
    <source>
        <dbReference type="EMBL" id="CAE8680521.1"/>
    </source>
</evidence>
<reference evidence="10" key="1">
    <citation type="submission" date="2021-02" db="EMBL/GenBank/DDBJ databases">
        <authorList>
            <person name="Dougan E. K."/>
            <person name="Rhodes N."/>
            <person name="Thang M."/>
            <person name="Chan C."/>
        </authorList>
    </citation>
    <scope>NUCLEOTIDE SEQUENCE</scope>
</reference>
<comment type="catalytic activity">
    <reaction evidence="1">
        <text>Hydrolysis of terminal non-reducing N-acetyl-D-hexosamine residues in N-acetyl-beta-D-hexosaminides.</text>
        <dbReference type="EC" id="3.2.1.52"/>
    </reaction>
</comment>
<name>A0A813JPT3_POLGL</name>
<protein>
    <recommendedName>
        <fullName evidence="3">beta-N-acetylhexosaminidase</fullName>
        <ecNumber evidence="3">3.2.1.52</ecNumber>
    </recommendedName>
</protein>
<dbReference type="Gene3D" id="3.20.20.80">
    <property type="entry name" value="Glycosidases"/>
    <property type="match status" value="1"/>
</dbReference>
<dbReference type="GO" id="GO:0005975">
    <property type="term" value="P:carbohydrate metabolic process"/>
    <property type="evidence" value="ECO:0007669"/>
    <property type="project" value="InterPro"/>
</dbReference>
<dbReference type="GO" id="GO:0016020">
    <property type="term" value="C:membrane"/>
    <property type="evidence" value="ECO:0007669"/>
    <property type="project" value="TreeGrafter"/>
</dbReference>
<evidence type="ECO:0000256" key="1">
    <source>
        <dbReference type="ARBA" id="ARBA00001231"/>
    </source>
</evidence>
<dbReference type="SUPFAM" id="SSF51445">
    <property type="entry name" value="(Trans)glycosidases"/>
    <property type="match status" value="1"/>
</dbReference>
<dbReference type="EMBL" id="CAJNNW010025866">
    <property type="protein sequence ID" value="CAE8680521.1"/>
    <property type="molecule type" value="Genomic_DNA"/>
</dbReference>
<dbReference type="Pfam" id="PF00728">
    <property type="entry name" value="Glyco_hydro_20"/>
    <property type="match status" value="1"/>
</dbReference>
<evidence type="ECO:0000256" key="3">
    <source>
        <dbReference type="ARBA" id="ARBA00012663"/>
    </source>
</evidence>
<dbReference type="PANTHER" id="PTHR22600:SF57">
    <property type="entry name" value="BETA-N-ACETYLHEXOSAMINIDASE"/>
    <property type="match status" value="1"/>
</dbReference>
<evidence type="ECO:0000256" key="2">
    <source>
        <dbReference type="ARBA" id="ARBA00006285"/>
    </source>
</evidence>
<dbReference type="InterPro" id="IPR017853">
    <property type="entry name" value="GH"/>
</dbReference>
<dbReference type="GO" id="GO:0004563">
    <property type="term" value="F:beta-N-acetylhexosaminidase activity"/>
    <property type="evidence" value="ECO:0007669"/>
    <property type="project" value="UniProtKB-EC"/>
</dbReference>
<feature type="domain" description="Glycoside hydrolase family 20 catalytic" evidence="8">
    <location>
        <begin position="354"/>
        <end position="703"/>
    </location>
</feature>
<evidence type="ECO:0000256" key="6">
    <source>
        <dbReference type="PIRSR" id="PIRSR625705-1"/>
    </source>
</evidence>
<keyword evidence="5" id="KW-0326">Glycosidase</keyword>
<gene>
    <name evidence="10" type="ORF">PGLA2088_LOCUS21945</name>
</gene>
<dbReference type="InterPro" id="IPR029018">
    <property type="entry name" value="Hex-like_dom2"/>
</dbReference>
<evidence type="ECO:0000259" key="8">
    <source>
        <dbReference type="Pfam" id="PF00728"/>
    </source>
</evidence>
<evidence type="ECO:0000256" key="7">
    <source>
        <dbReference type="SAM" id="SignalP"/>
    </source>
</evidence>
<dbReference type="CDD" id="cd06563">
    <property type="entry name" value="GH20_chitobiase-like"/>
    <property type="match status" value="1"/>
</dbReference>
<evidence type="ECO:0000313" key="11">
    <source>
        <dbReference type="Proteomes" id="UP000626109"/>
    </source>
</evidence>
<keyword evidence="7" id="KW-0732">Signal</keyword>
<evidence type="ECO:0000256" key="4">
    <source>
        <dbReference type="ARBA" id="ARBA00022801"/>
    </source>
</evidence>
<evidence type="ECO:0000259" key="9">
    <source>
        <dbReference type="Pfam" id="PF02838"/>
    </source>
</evidence>
<sequence>MAPCVTEWSWNKPLCRATGMILALLLVTTAGSGDVRQSMSISADGGVVGSVADKVAKTNHLSATVQVVKDEEGLGSLVVLTLSLSPDGVALPTGWRLCFTWLKATVLRVPSGGSVSGSYVELPPEAALDPGGFRAILLAIAPPSMRYASDLPRGLHVVIPEKADGQNNNNNNNNNNKEIVFPVHLVPPGEGQIRFDPTPTGTSGVVPRPMESDQRVGEPGFLINAGLGGPVRVSVRSKVAEPAGQLLRDWLAVWPPGAPFAEFAGDRRASQEQGQDRGPLRQLVLVEAPEESDRAWLGAEGYELSIEDSEIRISAASTDGFHRGVASLRQILGVALTEGKAEVPPLKIRDRPRFSYRGLMLDVARHFFPVSFITRLLDWMYLYKLNVFHWHLTDDEGWRLEVKSLPNLTAYGAWRGRGEAVEPQYGSGPGRYGGFYTHEDVRMIVRYAEARGIVIVPEIDVPGHCYAAIQALPELLGPTVRERADGPTSVQGFRRNVLNPDAPATYEFLEKVFTEVLEIFPAPLGVHIGMDEIPRGAWSADERKEAALKARLASWLQNFLALRGRALIGWEEAFYEEGGLDPAANPRATVVAWKQDERFAVTAANAGFDVIASPAHFLYLDIVQGLSWEDRGLYWSVTALPVERVYAYEPLERLRQLGLESEAESRIRGVQAALWSETVDTPERAEEMLFPRLLAVSELAWTDPSRKHWGDFQWRLAPHLAWLAQESSVRHGGTACGIVANGDFLRVPSGK</sequence>
<organism evidence="10 11">
    <name type="scientific">Polarella glacialis</name>
    <name type="common">Dinoflagellate</name>
    <dbReference type="NCBI Taxonomy" id="89957"/>
    <lineage>
        <taxon>Eukaryota</taxon>
        <taxon>Sar</taxon>
        <taxon>Alveolata</taxon>
        <taxon>Dinophyceae</taxon>
        <taxon>Suessiales</taxon>
        <taxon>Suessiaceae</taxon>
        <taxon>Polarella</taxon>
    </lineage>
</organism>
<evidence type="ECO:0000256" key="5">
    <source>
        <dbReference type="ARBA" id="ARBA00023295"/>
    </source>
</evidence>
<dbReference type="AlphaFoldDB" id="A0A813JPT3"/>
<dbReference type="SUPFAM" id="SSF55545">
    <property type="entry name" value="beta-N-acetylhexosaminidase-like domain"/>
    <property type="match status" value="1"/>
</dbReference>
<dbReference type="InterPro" id="IPR015883">
    <property type="entry name" value="Glyco_hydro_20_cat"/>
</dbReference>
<feature type="active site" description="Proton donor" evidence="6">
    <location>
        <position position="532"/>
    </location>
</feature>
<feature type="domain" description="Beta-hexosaminidase bacterial type N-terminal" evidence="9">
    <location>
        <begin position="289"/>
        <end position="350"/>
    </location>
</feature>
<dbReference type="PANTHER" id="PTHR22600">
    <property type="entry name" value="BETA-HEXOSAMINIDASE"/>
    <property type="match status" value="1"/>
</dbReference>
<comment type="caution">
    <text evidence="10">The sequence shown here is derived from an EMBL/GenBank/DDBJ whole genome shotgun (WGS) entry which is preliminary data.</text>
</comment>
<accession>A0A813JPT3</accession>
<dbReference type="Pfam" id="PF02838">
    <property type="entry name" value="Glyco_hydro_20b"/>
    <property type="match status" value="1"/>
</dbReference>
<dbReference type="Proteomes" id="UP000626109">
    <property type="component" value="Unassembled WGS sequence"/>
</dbReference>
<dbReference type="InterPro" id="IPR025705">
    <property type="entry name" value="Beta_hexosaminidase_sua/sub"/>
</dbReference>
<feature type="signal peptide" evidence="7">
    <location>
        <begin position="1"/>
        <end position="32"/>
    </location>
</feature>
<keyword evidence="4" id="KW-0378">Hydrolase</keyword>
<comment type="similarity">
    <text evidence="2">Belongs to the glycosyl hydrolase 20 family.</text>
</comment>
<dbReference type="PRINTS" id="PR00738">
    <property type="entry name" value="GLHYDRLASE20"/>
</dbReference>
<proteinExistence type="inferred from homology"/>
<dbReference type="GO" id="GO:0030203">
    <property type="term" value="P:glycosaminoglycan metabolic process"/>
    <property type="evidence" value="ECO:0007669"/>
    <property type="project" value="TreeGrafter"/>
</dbReference>
<dbReference type="Gene3D" id="3.30.379.10">
    <property type="entry name" value="Chitobiase/beta-hexosaminidase domain 2-like"/>
    <property type="match status" value="1"/>
</dbReference>
<feature type="chain" id="PRO_5032483834" description="beta-N-acetylhexosaminidase" evidence="7">
    <location>
        <begin position="33"/>
        <end position="751"/>
    </location>
</feature>
<dbReference type="InterPro" id="IPR015882">
    <property type="entry name" value="HEX_bac_N"/>
</dbReference>